<dbReference type="PANTHER" id="PTHR11691">
    <property type="entry name" value="TYPE I INTERFERON"/>
    <property type="match status" value="1"/>
</dbReference>
<dbReference type="PROSITE" id="PS00252">
    <property type="entry name" value="INTERFERON_A_B_D"/>
    <property type="match status" value="1"/>
</dbReference>
<dbReference type="GO" id="GO:0005126">
    <property type="term" value="F:cytokine receptor binding"/>
    <property type="evidence" value="ECO:0007669"/>
    <property type="project" value="InterPro"/>
</dbReference>
<feature type="chain" id="PRO_5029809306" evidence="10">
    <location>
        <begin position="31"/>
        <end position="192"/>
    </location>
</feature>
<feature type="non-terminal residue" evidence="11">
    <location>
        <position position="1"/>
    </location>
</feature>
<evidence type="ECO:0000256" key="5">
    <source>
        <dbReference type="ARBA" id="ARBA00022525"/>
    </source>
</evidence>
<dbReference type="InterPro" id="IPR000471">
    <property type="entry name" value="Interferon_alpha/beta/delta"/>
</dbReference>
<evidence type="ECO:0000313" key="12">
    <source>
        <dbReference type="Proteomes" id="UP000565785"/>
    </source>
</evidence>
<dbReference type="GO" id="GO:0006955">
    <property type="term" value="P:immune response"/>
    <property type="evidence" value="ECO:0007669"/>
    <property type="project" value="UniProtKB-ARBA"/>
</dbReference>
<comment type="similarity">
    <text evidence="3 9">Belongs to the alpha/beta interferon family.</text>
</comment>
<evidence type="ECO:0000256" key="10">
    <source>
        <dbReference type="SAM" id="SignalP"/>
    </source>
</evidence>
<dbReference type="AlphaFoldDB" id="A0A7L1MWF0"/>
<dbReference type="GO" id="GO:0051607">
    <property type="term" value="P:defense response to virus"/>
    <property type="evidence" value="ECO:0007669"/>
    <property type="project" value="UniProtKB-KW"/>
</dbReference>
<dbReference type="SMART" id="SM00076">
    <property type="entry name" value="IFabd"/>
    <property type="match status" value="1"/>
</dbReference>
<comment type="caution">
    <text evidence="11">The sequence shown here is derived from an EMBL/GenBank/DDBJ whole genome shotgun (WGS) entry which is preliminary data.</text>
</comment>
<evidence type="ECO:0000256" key="4">
    <source>
        <dbReference type="ARBA" id="ARBA00022514"/>
    </source>
</evidence>
<evidence type="ECO:0000256" key="9">
    <source>
        <dbReference type="RuleBase" id="RU000436"/>
    </source>
</evidence>
<protein>
    <submittedName>
        <fullName evidence="11">IFN protein</fullName>
    </submittedName>
</protein>
<feature type="non-terminal residue" evidence="11">
    <location>
        <position position="192"/>
    </location>
</feature>
<dbReference type="EMBL" id="VXBP01000483">
    <property type="protein sequence ID" value="NXN91489.1"/>
    <property type="molecule type" value="Genomic_DNA"/>
</dbReference>
<keyword evidence="4 9" id="KW-0202">Cytokine</keyword>
<sequence>MAAPDALQPQRWHRALATLLLFAALTTARACHHLRTQQRSFAWDSLRLLHNIDPSPPQDCQHQAPTFRFPSTLLRNSHPQQAAAAALHILQHLFTTLNSSSTPQHWDTKAQQELLNNLHHYITNLEQCLTAIGTLKTKQGPRNLLLSINKYFNNIQHFLHIHNHTNCAWDHIRFEVQTCFQYVDRLIGRMRR</sequence>
<dbReference type="Proteomes" id="UP000565785">
    <property type="component" value="Unassembled WGS sequence"/>
</dbReference>
<dbReference type="Pfam" id="PF00143">
    <property type="entry name" value="Interferon"/>
    <property type="match status" value="1"/>
</dbReference>
<keyword evidence="5" id="KW-0964">Secreted</keyword>
<comment type="subcellular location">
    <subcellularLocation>
        <location evidence="2">Secreted</location>
    </subcellularLocation>
</comment>
<keyword evidence="12" id="KW-1185">Reference proteome</keyword>
<evidence type="ECO:0000256" key="2">
    <source>
        <dbReference type="ARBA" id="ARBA00004613"/>
    </source>
</evidence>
<dbReference type="GO" id="GO:0005125">
    <property type="term" value="F:cytokine activity"/>
    <property type="evidence" value="ECO:0007669"/>
    <property type="project" value="UniProtKB-KW"/>
</dbReference>
<feature type="signal peptide" evidence="10">
    <location>
        <begin position="1"/>
        <end position="30"/>
    </location>
</feature>
<evidence type="ECO:0000256" key="6">
    <source>
        <dbReference type="ARBA" id="ARBA00022729"/>
    </source>
</evidence>
<evidence type="ECO:0000256" key="7">
    <source>
        <dbReference type="ARBA" id="ARBA00023118"/>
    </source>
</evidence>
<keyword evidence="7 9" id="KW-0051">Antiviral defense</keyword>
<dbReference type="OrthoDB" id="9395915at2759"/>
<dbReference type="Gene3D" id="1.20.1250.10">
    <property type="match status" value="1"/>
</dbReference>
<evidence type="ECO:0000256" key="3">
    <source>
        <dbReference type="ARBA" id="ARBA00011033"/>
    </source>
</evidence>
<accession>A0A7L1MWF0</accession>
<evidence type="ECO:0000256" key="1">
    <source>
        <dbReference type="ARBA" id="ARBA00002718"/>
    </source>
</evidence>
<comment type="function">
    <text evidence="1">Has antiviral activities.</text>
</comment>
<reference evidence="11 12" key="1">
    <citation type="submission" date="2019-09" db="EMBL/GenBank/DDBJ databases">
        <title>Bird 10,000 Genomes (B10K) Project - Family phase.</title>
        <authorList>
            <person name="Zhang G."/>
        </authorList>
    </citation>
    <scope>NUCLEOTIDE SEQUENCE [LARGE SCALE GENOMIC DNA]</scope>
    <source>
        <strain evidence="11">B10K-DU-002-35</strain>
        <tissue evidence="11">Muscle</tissue>
    </source>
</reference>
<gene>
    <name evidence="11" type="primary">Ifn_0</name>
    <name evidence="11" type="ORF">RHICYA_R13782</name>
</gene>
<dbReference type="GO" id="GO:0005615">
    <property type="term" value="C:extracellular space"/>
    <property type="evidence" value="ECO:0007669"/>
    <property type="project" value="UniProtKB-KW"/>
</dbReference>
<keyword evidence="6 10" id="KW-0732">Signal</keyword>
<organism evidence="11 12">
    <name type="scientific">Rhinopomastus cyanomelas</name>
    <name type="common">Common scimitarbill</name>
    <dbReference type="NCBI Taxonomy" id="113115"/>
    <lineage>
        <taxon>Eukaryota</taxon>
        <taxon>Metazoa</taxon>
        <taxon>Chordata</taxon>
        <taxon>Craniata</taxon>
        <taxon>Vertebrata</taxon>
        <taxon>Euteleostomi</taxon>
        <taxon>Archelosauria</taxon>
        <taxon>Archosauria</taxon>
        <taxon>Dinosauria</taxon>
        <taxon>Saurischia</taxon>
        <taxon>Theropoda</taxon>
        <taxon>Coelurosauria</taxon>
        <taxon>Aves</taxon>
        <taxon>Neognathae</taxon>
        <taxon>Neoaves</taxon>
        <taxon>Telluraves</taxon>
        <taxon>Coraciimorphae</taxon>
        <taxon>Bucerotiformes</taxon>
        <taxon>Rhinopomastidae</taxon>
        <taxon>Rhinopomastus</taxon>
    </lineage>
</organism>
<dbReference type="InterPro" id="IPR009079">
    <property type="entry name" value="4_helix_cytokine-like_core"/>
</dbReference>
<proteinExistence type="inferred from homology"/>
<name>A0A7L1MWF0_RHICY</name>
<evidence type="ECO:0000313" key="11">
    <source>
        <dbReference type="EMBL" id="NXN91489.1"/>
    </source>
</evidence>
<keyword evidence="8" id="KW-1015">Disulfide bond</keyword>
<dbReference type="SUPFAM" id="SSF47266">
    <property type="entry name" value="4-helical cytokines"/>
    <property type="match status" value="1"/>
</dbReference>
<evidence type="ECO:0000256" key="8">
    <source>
        <dbReference type="ARBA" id="ARBA00023157"/>
    </source>
</evidence>
<dbReference type="PANTHER" id="PTHR11691:SF73">
    <property type="entry name" value="INTERFERON BETA"/>
    <property type="match status" value="1"/>
</dbReference>